<dbReference type="EMBL" id="VDMD01000004">
    <property type="protein sequence ID" value="TRM66336.1"/>
    <property type="molecule type" value="Genomic_DNA"/>
</dbReference>
<comment type="subcellular location">
    <subcellularLocation>
        <location evidence="1">Membrane</location>
        <topology evidence="1">Multi-pass membrane protein</topology>
    </subcellularLocation>
</comment>
<feature type="compositionally biased region" description="Low complexity" evidence="5">
    <location>
        <begin position="20"/>
        <end position="43"/>
    </location>
</feature>
<evidence type="ECO:0000313" key="8">
    <source>
        <dbReference type="Proteomes" id="UP000320762"/>
    </source>
</evidence>
<proteinExistence type="predicted"/>
<organism evidence="7 8">
    <name type="scientific">Schizophyllum amplum</name>
    <dbReference type="NCBI Taxonomy" id="97359"/>
    <lineage>
        <taxon>Eukaryota</taxon>
        <taxon>Fungi</taxon>
        <taxon>Dikarya</taxon>
        <taxon>Basidiomycota</taxon>
        <taxon>Agaricomycotina</taxon>
        <taxon>Agaricomycetes</taxon>
        <taxon>Agaricomycetidae</taxon>
        <taxon>Agaricales</taxon>
        <taxon>Schizophyllaceae</taxon>
        <taxon>Schizophyllum</taxon>
    </lineage>
</organism>
<dbReference type="PANTHER" id="PTHR36460:SF1">
    <property type="entry name" value="UPF0132 DOMAIN PROTEIN (AFU_ORTHOLOGUE AFUA_3G10255)"/>
    <property type="match status" value="1"/>
</dbReference>
<sequence>MPSEFASFAPYTPPPDDPSRASTSRASRPWFPSHSSSNTNTSSPIYASTSYQSGGIPTFGDSASGGIGAVEEAESQQNQWETRHGMRVDLLAAFAYILGPLSALVLLIIETENDYVRFHAYQSALLTAPLILLRILLSLMHFWGFLRMLLTLIILCSQLFMAYRAFTDASHNGLARFQLPYIGILAEQWLSEE</sequence>
<evidence type="ECO:0000256" key="5">
    <source>
        <dbReference type="SAM" id="MobiDB-lite"/>
    </source>
</evidence>
<comment type="caution">
    <text evidence="7">The sequence shown here is derived from an EMBL/GenBank/DDBJ whole genome shotgun (WGS) entry which is preliminary data.</text>
</comment>
<protein>
    <submittedName>
        <fullName evidence="7">Uncharacterized protein</fullName>
    </submittedName>
</protein>
<keyword evidence="4 6" id="KW-0472">Membrane</keyword>
<evidence type="ECO:0000256" key="4">
    <source>
        <dbReference type="ARBA" id="ARBA00023136"/>
    </source>
</evidence>
<dbReference type="STRING" id="97359.A0A550CNE7"/>
<evidence type="ECO:0000256" key="2">
    <source>
        <dbReference type="ARBA" id="ARBA00022692"/>
    </source>
</evidence>
<keyword evidence="3 6" id="KW-1133">Transmembrane helix</keyword>
<reference evidence="7 8" key="1">
    <citation type="journal article" date="2019" name="New Phytol.">
        <title>Comparative genomics reveals unique wood-decay strategies and fruiting body development in the Schizophyllaceae.</title>
        <authorList>
            <person name="Almasi E."/>
            <person name="Sahu N."/>
            <person name="Krizsan K."/>
            <person name="Balint B."/>
            <person name="Kovacs G.M."/>
            <person name="Kiss B."/>
            <person name="Cseklye J."/>
            <person name="Drula E."/>
            <person name="Henrissat B."/>
            <person name="Nagy I."/>
            <person name="Chovatia M."/>
            <person name="Adam C."/>
            <person name="LaButti K."/>
            <person name="Lipzen A."/>
            <person name="Riley R."/>
            <person name="Grigoriev I.V."/>
            <person name="Nagy L.G."/>
        </authorList>
    </citation>
    <scope>NUCLEOTIDE SEQUENCE [LARGE SCALE GENOMIC DNA]</scope>
    <source>
        <strain evidence="7 8">NL-1724</strain>
    </source>
</reference>
<name>A0A550CNE7_9AGAR</name>
<feature type="transmembrane region" description="Helical" evidence="6">
    <location>
        <begin position="90"/>
        <end position="109"/>
    </location>
</feature>
<feature type="region of interest" description="Disordered" evidence="5">
    <location>
        <begin position="1"/>
        <end position="43"/>
    </location>
</feature>
<dbReference type="PANTHER" id="PTHR36460">
    <property type="entry name" value="UPF0132 DOMAIN PROTEIN (AFU_ORTHOLOGUE AFUA_3G10255)"/>
    <property type="match status" value="1"/>
</dbReference>
<accession>A0A550CNE7</accession>
<feature type="transmembrane region" description="Helical" evidence="6">
    <location>
        <begin position="115"/>
        <end position="137"/>
    </location>
</feature>
<dbReference type="GO" id="GO:0016020">
    <property type="term" value="C:membrane"/>
    <property type="evidence" value="ECO:0007669"/>
    <property type="project" value="UniProtKB-SubCell"/>
</dbReference>
<evidence type="ECO:0000256" key="1">
    <source>
        <dbReference type="ARBA" id="ARBA00004141"/>
    </source>
</evidence>
<gene>
    <name evidence="7" type="ORF">BD626DRAFT_487459</name>
</gene>
<dbReference type="Proteomes" id="UP000320762">
    <property type="component" value="Unassembled WGS sequence"/>
</dbReference>
<dbReference type="OrthoDB" id="5546837at2759"/>
<evidence type="ECO:0000256" key="6">
    <source>
        <dbReference type="SAM" id="Phobius"/>
    </source>
</evidence>
<keyword evidence="2 6" id="KW-0812">Transmembrane</keyword>
<keyword evidence="8" id="KW-1185">Reference proteome</keyword>
<dbReference type="AlphaFoldDB" id="A0A550CNE7"/>
<evidence type="ECO:0000313" key="7">
    <source>
        <dbReference type="EMBL" id="TRM66336.1"/>
    </source>
</evidence>
<evidence type="ECO:0000256" key="3">
    <source>
        <dbReference type="ARBA" id="ARBA00022989"/>
    </source>
</evidence>